<gene>
    <name evidence="1" type="ORF">HPBE_LOCUS13688</name>
</gene>
<evidence type="ECO:0000313" key="1">
    <source>
        <dbReference type="EMBL" id="VDO97068.1"/>
    </source>
</evidence>
<organism evidence="1">
    <name type="scientific">Heligmosomoides polygyrus</name>
    <name type="common">Parasitic roundworm</name>
    <dbReference type="NCBI Taxonomy" id="6339"/>
    <lineage>
        <taxon>Eukaryota</taxon>
        <taxon>Metazoa</taxon>
        <taxon>Ecdysozoa</taxon>
        <taxon>Nematoda</taxon>
        <taxon>Chromadorea</taxon>
        <taxon>Rhabditida</taxon>
        <taxon>Rhabditina</taxon>
        <taxon>Rhabditomorpha</taxon>
        <taxon>Strongyloidea</taxon>
        <taxon>Heligmosomidae</taxon>
        <taxon>Heligmosomoides</taxon>
    </lineage>
</organism>
<protein>
    <submittedName>
        <fullName evidence="3">FAS1 domain-containing protein</fullName>
    </submittedName>
</protein>
<dbReference type="EMBL" id="UZAH01028027">
    <property type="protein sequence ID" value="VDO97068.1"/>
    <property type="molecule type" value="Genomic_DNA"/>
</dbReference>
<reference evidence="1 2" key="1">
    <citation type="submission" date="2018-11" db="EMBL/GenBank/DDBJ databases">
        <authorList>
            <consortium name="Pathogen Informatics"/>
        </authorList>
    </citation>
    <scope>NUCLEOTIDE SEQUENCE [LARGE SCALE GENOMIC DNA]</scope>
</reference>
<accession>A0A3P8D954</accession>
<sequence>MAEQLSVTSNAEIPQVAAILQHSAMVSSQYWVFLCIILTATTNAAVAQITETILSLDAFADLAVCRYIAESVVFDDSIAATPADMHEVLKRLPDLYRNELEEEALDECERFRDGRIVFEAHMQNRERQEFLTEQEREDLVLAEKDVSDLIDKVVEVMFLNTSRTPPDAVINIKSNPIPPHVGYVALLADDKVSRGQWNYDLVEKVRFGKDISIKSLDVRTQNVAATAVVTTIIMAGTTTAAGPVGVATKPAHNALTTVAALGLRTT</sequence>
<evidence type="ECO:0000313" key="3">
    <source>
        <dbReference type="WBParaSite" id="HPBE_0001368701-mRNA-1"/>
    </source>
</evidence>
<dbReference type="OrthoDB" id="5907283at2759"/>
<reference evidence="3" key="2">
    <citation type="submission" date="2019-09" db="UniProtKB">
        <authorList>
            <consortium name="WormBaseParasite"/>
        </authorList>
    </citation>
    <scope>IDENTIFICATION</scope>
</reference>
<proteinExistence type="predicted"/>
<evidence type="ECO:0000313" key="2">
    <source>
        <dbReference type="Proteomes" id="UP000050761"/>
    </source>
</evidence>
<name>A0A3P8D954_HELPZ</name>
<keyword evidence="2" id="KW-1185">Reference proteome</keyword>
<dbReference type="Proteomes" id="UP000050761">
    <property type="component" value="Unassembled WGS sequence"/>
</dbReference>
<dbReference type="WBParaSite" id="HPBE_0001368701-mRNA-1">
    <property type="protein sequence ID" value="HPBE_0001368701-mRNA-1"/>
    <property type="gene ID" value="HPBE_0001368701"/>
</dbReference>
<dbReference type="AlphaFoldDB" id="A0A3P8D954"/>